<name>A0A9J6DQA2_RHIMP</name>
<dbReference type="SMART" id="SM00487">
    <property type="entry name" value="DEXDc"/>
    <property type="match status" value="1"/>
</dbReference>
<feature type="domain" description="Helicase C-terminal" evidence="8">
    <location>
        <begin position="370"/>
        <end position="510"/>
    </location>
</feature>
<keyword evidence="3" id="KW-0378">Hydrolase</keyword>
<evidence type="ECO:0000256" key="3">
    <source>
        <dbReference type="ARBA" id="ARBA00022801"/>
    </source>
</evidence>
<sequence>MESQLILNPEVPLGPANGPNEPLPPNPLVNADPLGEFIDGMSENSKMWYLSKGDSYLVQHCIGRLRTASVGNVHGPGPLTCGDTHLPPVQRNTCHEHFRTVRRSADEVHEYRKKNRITIVNGRRVPKPLLHTYEANFSACLAVALEANIYPSSPTPTQAQCWPIALEGRDLLGVLGSGAQGKTLAYILPTIVHVLQQPHQEHRHSFMTLVLTPTPEDAREIQRVVSEFETYTRVRAKCVCSGDSKDQQLSDLRYGFEICVATPGRLHTLIKEAMLDIGRCRYLVLDGADCMVDMGFEQQLMRIAGSTRPDRQTIMWMSRRPRHLYRLVDALLKEYVEIHIGMCPASPDQSVQPVVLVTAEAEKEAKLVGLLQDILDRQAEAAAGKVIVFAETKKRVDDLVSNLRLCNWPVVGVHGGTSDSERNWALATFRLGKARILVVTDAATRQLSSNSVCFVVNYDYPSSAEVYSRRLSHVSHSRGHDYGVAYTFIKPDDSRCARQMIGIIFFVLQR</sequence>
<feature type="region of interest" description="Disordered" evidence="6">
    <location>
        <begin position="1"/>
        <end position="26"/>
    </location>
</feature>
<evidence type="ECO:0000313" key="9">
    <source>
        <dbReference type="EMBL" id="KAH8024391.1"/>
    </source>
</evidence>
<reference evidence="9" key="2">
    <citation type="submission" date="2021-09" db="EMBL/GenBank/DDBJ databases">
        <authorList>
            <person name="Jia N."/>
            <person name="Wang J."/>
            <person name="Shi W."/>
            <person name="Du L."/>
            <person name="Sun Y."/>
            <person name="Zhan W."/>
            <person name="Jiang J."/>
            <person name="Wang Q."/>
            <person name="Zhang B."/>
            <person name="Ji P."/>
            <person name="Sakyi L.B."/>
            <person name="Cui X."/>
            <person name="Yuan T."/>
            <person name="Jiang B."/>
            <person name="Yang W."/>
            <person name="Lam T.T.-Y."/>
            <person name="Chang Q."/>
            <person name="Ding S."/>
            <person name="Wang X."/>
            <person name="Zhu J."/>
            <person name="Ruan X."/>
            <person name="Zhao L."/>
            <person name="Wei J."/>
            <person name="Que T."/>
            <person name="Du C."/>
            <person name="Cheng J."/>
            <person name="Dai P."/>
            <person name="Han X."/>
            <person name="Huang E."/>
            <person name="Gao Y."/>
            <person name="Liu J."/>
            <person name="Shao H."/>
            <person name="Ye R."/>
            <person name="Li L."/>
            <person name="Wei W."/>
            <person name="Wang X."/>
            <person name="Wang C."/>
            <person name="Huo Q."/>
            <person name="Li W."/>
            <person name="Guo W."/>
            <person name="Chen H."/>
            <person name="Chen S."/>
            <person name="Zhou L."/>
            <person name="Zhou L."/>
            <person name="Ni X."/>
            <person name="Tian J."/>
            <person name="Zhou Y."/>
            <person name="Sheng Y."/>
            <person name="Liu T."/>
            <person name="Pan Y."/>
            <person name="Xia L."/>
            <person name="Li J."/>
            <person name="Zhao F."/>
            <person name="Cao W."/>
        </authorList>
    </citation>
    <scope>NUCLEOTIDE SEQUENCE</scope>
    <source>
        <strain evidence="9">Rmic-2018</strain>
        <tissue evidence="9">Larvae</tissue>
    </source>
</reference>
<dbReference type="SMART" id="SM00490">
    <property type="entry name" value="HELICc"/>
    <property type="match status" value="1"/>
</dbReference>
<keyword evidence="4" id="KW-0347">Helicase</keyword>
<dbReference type="Gene3D" id="3.40.50.300">
    <property type="entry name" value="P-loop containing nucleotide triphosphate hydrolases"/>
    <property type="match status" value="2"/>
</dbReference>
<protein>
    <recommendedName>
        <fullName evidence="1">RNA helicase</fullName>
        <ecNumber evidence="1">3.6.4.13</ecNumber>
    </recommendedName>
</protein>
<evidence type="ECO:0000256" key="2">
    <source>
        <dbReference type="ARBA" id="ARBA00022741"/>
    </source>
</evidence>
<evidence type="ECO:0000256" key="5">
    <source>
        <dbReference type="ARBA" id="ARBA00022840"/>
    </source>
</evidence>
<keyword evidence="2" id="KW-0547">Nucleotide-binding</keyword>
<evidence type="ECO:0000259" key="8">
    <source>
        <dbReference type="PROSITE" id="PS51194"/>
    </source>
</evidence>
<comment type="caution">
    <text evidence="9">The sequence shown here is derived from an EMBL/GenBank/DDBJ whole genome shotgun (WGS) entry which is preliminary data.</text>
</comment>
<dbReference type="EC" id="3.6.4.13" evidence="1"/>
<reference evidence="9" key="1">
    <citation type="journal article" date="2020" name="Cell">
        <title>Large-Scale Comparative Analyses of Tick Genomes Elucidate Their Genetic Diversity and Vector Capacities.</title>
        <authorList>
            <consortium name="Tick Genome and Microbiome Consortium (TIGMIC)"/>
            <person name="Jia N."/>
            <person name="Wang J."/>
            <person name="Shi W."/>
            <person name="Du L."/>
            <person name="Sun Y."/>
            <person name="Zhan W."/>
            <person name="Jiang J.F."/>
            <person name="Wang Q."/>
            <person name="Zhang B."/>
            <person name="Ji P."/>
            <person name="Bell-Sakyi L."/>
            <person name="Cui X.M."/>
            <person name="Yuan T.T."/>
            <person name="Jiang B.G."/>
            <person name="Yang W.F."/>
            <person name="Lam T.T."/>
            <person name="Chang Q.C."/>
            <person name="Ding S.J."/>
            <person name="Wang X.J."/>
            <person name="Zhu J.G."/>
            <person name="Ruan X.D."/>
            <person name="Zhao L."/>
            <person name="Wei J.T."/>
            <person name="Ye R.Z."/>
            <person name="Que T.C."/>
            <person name="Du C.H."/>
            <person name="Zhou Y.H."/>
            <person name="Cheng J.X."/>
            <person name="Dai P.F."/>
            <person name="Guo W.B."/>
            <person name="Han X.H."/>
            <person name="Huang E.J."/>
            <person name="Li L.F."/>
            <person name="Wei W."/>
            <person name="Gao Y.C."/>
            <person name="Liu J.Z."/>
            <person name="Shao H.Z."/>
            <person name="Wang X."/>
            <person name="Wang C.C."/>
            <person name="Yang T.C."/>
            <person name="Huo Q.B."/>
            <person name="Li W."/>
            <person name="Chen H.Y."/>
            <person name="Chen S.E."/>
            <person name="Zhou L.G."/>
            <person name="Ni X.B."/>
            <person name="Tian J.H."/>
            <person name="Sheng Y."/>
            <person name="Liu T."/>
            <person name="Pan Y.S."/>
            <person name="Xia L.Y."/>
            <person name="Li J."/>
            <person name="Zhao F."/>
            <person name="Cao W.C."/>
        </authorList>
    </citation>
    <scope>NUCLEOTIDE SEQUENCE</scope>
    <source>
        <strain evidence="9">Rmic-2018</strain>
    </source>
</reference>
<dbReference type="Pfam" id="PF00270">
    <property type="entry name" value="DEAD"/>
    <property type="match status" value="1"/>
</dbReference>
<keyword evidence="10" id="KW-1185">Reference proteome</keyword>
<dbReference type="OrthoDB" id="6504114at2759"/>
<dbReference type="PROSITE" id="PS51192">
    <property type="entry name" value="HELICASE_ATP_BIND_1"/>
    <property type="match status" value="1"/>
</dbReference>
<proteinExistence type="predicted"/>
<dbReference type="GO" id="GO:0005524">
    <property type="term" value="F:ATP binding"/>
    <property type="evidence" value="ECO:0007669"/>
    <property type="project" value="UniProtKB-KW"/>
</dbReference>
<dbReference type="GO" id="GO:0003724">
    <property type="term" value="F:RNA helicase activity"/>
    <property type="evidence" value="ECO:0007669"/>
    <property type="project" value="UniProtKB-EC"/>
</dbReference>
<dbReference type="InterPro" id="IPR027417">
    <property type="entry name" value="P-loop_NTPase"/>
</dbReference>
<dbReference type="InterPro" id="IPR014001">
    <property type="entry name" value="Helicase_ATP-bd"/>
</dbReference>
<evidence type="ECO:0000256" key="6">
    <source>
        <dbReference type="SAM" id="MobiDB-lite"/>
    </source>
</evidence>
<dbReference type="OMA" id="CHEHFRT"/>
<evidence type="ECO:0000256" key="1">
    <source>
        <dbReference type="ARBA" id="ARBA00012552"/>
    </source>
</evidence>
<dbReference type="InterPro" id="IPR001650">
    <property type="entry name" value="Helicase_C-like"/>
</dbReference>
<dbReference type="AlphaFoldDB" id="A0A9J6DQA2"/>
<evidence type="ECO:0000313" key="10">
    <source>
        <dbReference type="Proteomes" id="UP000821866"/>
    </source>
</evidence>
<keyword evidence="5" id="KW-0067">ATP-binding</keyword>
<evidence type="ECO:0000259" key="7">
    <source>
        <dbReference type="PROSITE" id="PS51192"/>
    </source>
</evidence>
<dbReference type="PANTHER" id="PTHR47958">
    <property type="entry name" value="ATP-DEPENDENT RNA HELICASE DBP3"/>
    <property type="match status" value="1"/>
</dbReference>
<dbReference type="GO" id="GO:0016787">
    <property type="term" value="F:hydrolase activity"/>
    <property type="evidence" value="ECO:0007669"/>
    <property type="project" value="UniProtKB-KW"/>
</dbReference>
<dbReference type="GO" id="GO:0003676">
    <property type="term" value="F:nucleic acid binding"/>
    <property type="evidence" value="ECO:0007669"/>
    <property type="project" value="InterPro"/>
</dbReference>
<organism evidence="9 10">
    <name type="scientific">Rhipicephalus microplus</name>
    <name type="common">Cattle tick</name>
    <name type="synonym">Boophilus microplus</name>
    <dbReference type="NCBI Taxonomy" id="6941"/>
    <lineage>
        <taxon>Eukaryota</taxon>
        <taxon>Metazoa</taxon>
        <taxon>Ecdysozoa</taxon>
        <taxon>Arthropoda</taxon>
        <taxon>Chelicerata</taxon>
        <taxon>Arachnida</taxon>
        <taxon>Acari</taxon>
        <taxon>Parasitiformes</taxon>
        <taxon>Ixodida</taxon>
        <taxon>Ixodoidea</taxon>
        <taxon>Ixodidae</taxon>
        <taxon>Rhipicephalinae</taxon>
        <taxon>Rhipicephalus</taxon>
        <taxon>Boophilus</taxon>
    </lineage>
</organism>
<dbReference type="VEuPathDB" id="VectorBase:LOC119172758"/>
<dbReference type="SUPFAM" id="SSF52540">
    <property type="entry name" value="P-loop containing nucleoside triphosphate hydrolases"/>
    <property type="match status" value="2"/>
</dbReference>
<dbReference type="CDD" id="cd18787">
    <property type="entry name" value="SF2_C_DEAD"/>
    <property type="match status" value="1"/>
</dbReference>
<dbReference type="PROSITE" id="PS51194">
    <property type="entry name" value="HELICASE_CTER"/>
    <property type="match status" value="1"/>
</dbReference>
<dbReference type="InterPro" id="IPR011545">
    <property type="entry name" value="DEAD/DEAH_box_helicase_dom"/>
</dbReference>
<dbReference type="EMBL" id="JABSTU010000008">
    <property type="protein sequence ID" value="KAH8024391.1"/>
    <property type="molecule type" value="Genomic_DNA"/>
</dbReference>
<feature type="domain" description="Helicase ATP-binding" evidence="7">
    <location>
        <begin position="162"/>
        <end position="327"/>
    </location>
</feature>
<dbReference type="Pfam" id="PF00271">
    <property type="entry name" value="Helicase_C"/>
    <property type="match status" value="1"/>
</dbReference>
<evidence type="ECO:0000256" key="4">
    <source>
        <dbReference type="ARBA" id="ARBA00022806"/>
    </source>
</evidence>
<gene>
    <name evidence="9" type="ORF">HPB51_022875</name>
</gene>
<accession>A0A9J6DQA2</accession>
<dbReference type="Proteomes" id="UP000821866">
    <property type="component" value="Chromosome 6"/>
</dbReference>